<evidence type="ECO:0000313" key="4">
    <source>
        <dbReference type="Proteomes" id="UP001235343"/>
    </source>
</evidence>
<dbReference type="InterPro" id="IPR029787">
    <property type="entry name" value="Nucleotide_cyclase"/>
</dbReference>
<feature type="transmembrane region" description="Helical" evidence="1">
    <location>
        <begin position="15"/>
        <end position="34"/>
    </location>
</feature>
<feature type="transmembrane region" description="Helical" evidence="1">
    <location>
        <begin position="99"/>
        <end position="118"/>
    </location>
</feature>
<feature type="transmembrane region" description="Helical" evidence="1">
    <location>
        <begin position="125"/>
        <end position="142"/>
    </location>
</feature>
<feature type="transmembrane region" description="Helical" evidence="1">
    <location>
        <begin position="154"/>
        <end position="174"/>
    </location>
</feature>
<keyword evidence="3" id="KW-0808">Transferase</keyword>
<reference evidence="3 4" key="1">
    <citation type="submission" date="2023-06" db="EMBL/GenBank/DDBJ databases">
        <title>Aquibacillus rhizosphaerae LR5S19.</title>
        <authorList>
            <person name="Sun J.-Q."/>
        </authorList>
    </citation>
    <scope>NUCLEOTIDE SEQUENCE [LARGE SCALE GENOMIC DNA]</scope>
    <source>
        <strain evidence="3 4">LR5S19</strain>
    </source>
</reference>
<keyword evidence="1" id="KW-0472">Membrane</keyword>
<dbReference type="PANTHER" id="PTHR45138:SF9">
    <property type="entry name" value="DIGUANYLATE CYCLASE DGCM-RELATED"/>
    <property type="match status" value="1"/>
</dbReference>
<dbReference type="RefSeq" id="WP_285933501.1">
    <property type="nucleotide sequence ID" value="NZ_JASTZU010000058.1"/>
</dbReference>
<feature type="transmembrane region" description="Helical" evidence="1">
    <location>
        <begin position="40"/>
        <end position="61"/>
    </location>
</feature>
<dbReference type="NCBIfam" id="TIGR00254">
    <property type="entry name" value="GGDEF"/>
    <property type="match status" value="1"/>
</dbReference>
<organism evidence="3 4">
    <name type="scientific">Aquibacillus rhizosphaerae</name>
    <dbReference type="NCBI Taxonomy" id="3051431"/>
    <lineage>
        <taxon>Bacteria</taxon>
        <taxon>Bacillati</taxon>
        <taxon>Bacillota</taxon>
        <taxon>Bacilli</taxon>
        <taxon>Bacillales</taxon>
        <taxon>Bacillaceae</taxon>
        <taxon>Aquibacillus</taxon>
    </lineage>
</organism>
<dbReference type="PROSITE" id="PS50887">
    <property type="entry name" value="GGDEF"/>
    <property type="match status" value="1"/>
</dbReference>
<feature type="transmembrane region" description="Helical" evidence="1">
    <location>
        <begin position="73"/>
        <end position="93"/>
    </location>
</feature>
<keyword evidence="4" id="KW-1185">Reference proteome</keyword>
<feature type="domain" description="GGDEF" evidence="2">
    <location>
        <begin position="213"/>
        <end position="340"/>
    </location>
</feature>
<dbReference type="Pfam" id="PF00990">
    <property type="entry name" value="GGDEF"/>
    <property type="match status" value="1"/>
</dbReference>
<evidence type="ECO:0000256" key="1">
    <source>
        <dbReference type="SAM" id="Phobius"/>
    </source>
</evidence>
<dbReference type="EC" id="2.7.7.65" evidence="3"/>
<dbReference type="EMBL" id="JASTZU010000058">
    <property type="protein sequence ID" value="MDL4842215.1"/>
    <property type="molecule type" value="Genomic_DNA"/>
</dbReference>
<protein>
    <submittedName>
        <fullName evidence="3">GGDEF domain-containing protein</fullName>
        <ecNumber evidence="3">2.7.7.65</ecNumber>
    </submittedName>
</protein>
<dbReference type="SUPFAM" id="SSF55073">
    <property type="entry name" value="Nucleotide cyclase"/>
    <property type="match status" value="1"/>
</dbReference>
<evidence type="ECO:0000259" key="2">
    <source>
        <dbReference type="PROSITE" id="PS50887"/>
    </source>
</evidence>
<name>A0ABT7LCA3_9BACI</name>
<dbReference type="InterPro" id="IPR050469">
    <property type="entry name" value="Diguanylate_Cyclase"/>
</dbReference>
<evidence type="ECO:0000313" key="3">
    <source>
        <dbReference type="EMBL" id="MDL4842215.1"/>
    </source>
</evidence>
<dbReference type="GO" id="GO:0052621">
    <property type="term" value="F:diguanylate cyclase activity"/>
    <property type="evidence" value="ECO:0007669"/>
    <property type="project" value="UniProtKB-EC"/>
</dbReference>
<proteinExistence type="predicted"/>
<dbReference type="InterPro" id="IPR043128">
    <property type="entry name" value="Rev_trsase/Diguanyl_cyclase"/>
</dbReference>
<accession>A0ABT7LCA3</accession>
<keyword evidence="1" id="KW-1133">Transmembrane helix</keyword>
<comment type="caution">
    <text evidence="3">The sequence shown here is derived from an EMBL/GenBank/DDBJ whole genome shotgun (WGS) entry which is preliminary data.</text>
</comment>
<dbReference type="CDD" id="cd01949">
    <property type="entry name" value="GGDEF"/>
    <property type="match status" value="1"/>
</dbReference>
<dbReference type="PANTHER" id="PTHR45138">
    <property type="entry name" value="REGULATORY COMPONENTS OF SENSORY TRANSDUCTION SYSTEM"/>
    <property type="match status" value="1"/>
</dbReference>
<keyword evidence="1" id="KW-0812">Transmembrane</keyword>
<sequence>MNKRLNKFEEFKRKLYLFVLPLLIISSLISLLYIDESESLNTIILPLLASGFCVSLILIYTRKGFRYVELANLLLISLFHLLKVFEIVSLNMVTQEEVTTGNATYWTPLLFVFIFVTLKARNGWIYSLVLWALTLAIGIYYWNDIPYFGSESLIQYYLSNLVYIIFLFFARHIISAYTESEVLEKMAFYDALTGIANRRKVYQWLEESLDKDNQFSVIFFDLDYFKKINDEFGHVAGDKVLIEVSELVKRYIRSDDFFGRWGGEEFIIVSRNRDKIEALRLAEQLRKEIENHSFLLVKKVTSSFGVAVSEKGDTTESMLDRVDDVLYMAKEQGRNQVKVL</sequence>
<dbReference type="Gene3D" id="3.30.70.270">
    <property type="match status" value="1"/>
</dbReference>
<dbReference type="InterPro" id="IPR000160">
    <property type="entry name" value="GGDEF_dom"/>
</dbReference>
<dbReference type="Proteomes" id="UP001235343">
    <property type="component" value="Unassembled WGS sequence"/>
</dbReference>
<gene>
    <name evidence="3" type="ORF">QQS35_17390</name>
</gene>
<dbReference type="SMART" id="SM00267">
    <property type="entry name" value="GGDEF"/>
    <property type="match status" value="1"/>
</dbReference>
<keyword evidence="3" id="KW-0548">Nucleotidyltransferase</keyword>